<name>A0ABT5NU60_9PSED</name>
<evidence type="ECO:0000313" key="1">
    <source>
        <dbReference type="EMBL" id="MDD0991718.1"/>
    </source>
</evidence>
<evidence type="ECO:0000313" key="2">
    <source>
        <dbReference type="Proteomes" id="UP001148203"/>
    </source>
</evidence>
<dbReference type="EMBL" id="JAMDGY010000036">
    <property type="protein sequence ID" value="MDD0991718.1"/>
    <property type="molecule type" value="Genomic_DNA"/>
</dbReference>
<proteinExistence type="predicted"/>
<gene>
    <name evidence="1" type="ORF">M5G11_14325</name>
</gene>
<comment type="caution">
    <text evidence="1">The sequence shown here is derived from an EMBL/GenBank/DDBJ whole genome shotgun (WGS) entry which is preliminary data.</text>
</comment>
<protein>
    <submittedName>
        <fullName evidence="1">Uncharacterized protein</fullName>
    </submittedName>
</protein>
<organism evidence="1 2">
    <name type="scientific">Pseudomonas fontis</name>
    <dbReference type="NCBI Taxonomy" id="2942633"/>
    <lineage>
        <taxon>Bacteria</taxon>
        <taxon>Pseudomonadati</taxon>
        <taxon>Pseudomonadota</taxon>
        <taxon>Gammaproteobacteria</taxon>
        <taxon>Pseudomonadales</taxon>
        <taxon>Pseudomonadaceae</taxon>
        <taxon>Pseudomonas</taxon>
    </lineage>
</organism>
<keyword evidence="2" id="KW-1185">Reference proteome</keyword>
<reference evidence="1 2" key="1">
    <citation type="submission" date="2022-05" db="EMBL/GenBank/DDBJ databases">
        <title>Novel Pseudomonas spp. Isolated from a Rainbow Trout Aquaculture Facility.</title>
        <authorList>
            <person name="Testerman T."/>
            <person name="Graf J."/>
        </authorList>
    </citation>
    <scope>NUCLEOTIDE SEQUENCE [LARGE SCALE GENOMIC DNA]</scope>
    <source>
        <strain evidence="1 2">ID681</strain>
    </source>
</reference>
<dbReference type="Proteomes" id="UP001148203">
    <property type="component" value="Unassembled WGS sequence"/>
</dbReference>
<sequence>MLGEIVVRLPYIIFRRCAASLWEPALPAINRRFSADLPGLIAGKAGSHRGEKGRHEKGDPKVAFFSTAG</sequence>
<accession>A0ABT5NU60</accession>